<organism evidence="4 5">
    <name type="scientific">Tessaracoccus aquimaris</name>
    <dbReference type="NCBI Taxonomy" id="1332264"/>
    <lineage>
        <taxon>Bacteria</taxon>
        <taxon>Bacillati</taxon>
        <taxon>Actinomycetota</taxon>
        <taxon>Actinomycetes</taxon>
        <taxon>Propionibacteriales</taxon>
        <taxon>Propionibacteriaceae</taxon>
        <taxon>Tessaracoccus</taxon>
    </lineage>
</organism>
<feature type="domain" description="CBS" evidence="3">
    <location>
        <begin position="8"/>
        <end position="64"/>
    </location>
</feature>
<dbReference type="STRING" id="1332264.BW730_13655"/>
<keyword evidence="1 2" id="KW-0129">CBS domain</keyword>
<dbReference type="InterPro" id="IPR046342">
    <property type="entry name" value="CBS_dom_sf"/>
</dbReference>
<proteinExistence type="predicted"/>
<dbReference type="InterPro" id="IPR000644">
    <property type="entry name" value="CBS_dom"/>
</dbReference>
<evidence type="ECO:0000259" key="3">
    <source>
        <dbReference type="PROSITE" id="PS51371"/>
    </source>
</evidence>
<accession>A0A1Q2CQJ9</accession>
<dbReference type="Proteomes" id="UP000188145">
    <property type="component" value="Chromosome"/>
</dbReference>
<dbReference type="SUPFAM" id="SSF54631">
    <property type="entry name" value="CBS-domain pair"/>
    <property type="match status" value="1"/>
</dbReference>
<protein>
    <recommendedName>
        <fullName evidence="3">CBS domain-containing protein</fullName>
    </recommendedName>
</protein>
<dbReference type="PANTHER" id="PTHR43080:SF2">
    <property type="entry name" value="CBS DOMAIN-CONTAINING PROTEIN"/>
    <property type="match status" value="1"/>
</dbReference>
<dbReference type="EMBL" id="CP019606">
    <property type="protein sequence ID" value="AQP48393.1"/>
    <property type="molecule type" value="Genomic_DNA"/>
</dbReference>
<dbReference type="Pfam" id="PF00571">
    <property type="entry name" value="CBS"/>
    <property type="match status" value="2"/>
</dbReference>
<dbReference type="InterPro" id="IPR051257">
    <property type="entry name" value="Diverse_CBS-Domain"/>
</dbReference>
<dbReference type="RefSeq" id="WP_158522668.1">
    <property type="nucleotide sequence ID" value="NZ_CP019606.1"/>
</dbReference>
<evidence type="ECO:0000256" key="1">
    <source>
        <dbReference type="ARBA" id="ARBA00023122"/>
    </source>
</evidence>
<gene>
    <name evidence="4" type="ORF">BW730_13655</name>
</gene>
<dbReference type="SMART" id="SM00116">
    <property type="entry name" value="CBS"/>
    <property type="match status" value="2"/>
</dbReference>
<evidence type="ECO:0000313" key="4">
    <source>
        <dbReference type="EMBL" id="AQP48393.1"/>
    </source>
</evidence>
<dbReference type="Gene3D" id="3.10.580.10">
    <property type="entry name" value="CBS-domain"/>
    <property type="match status" value="1"/>
</dbReference>
<feature type="domain" description="CBS" evidence="3">
    <location>
        <begin position="73"/>
        <end position="130"/>
    </location>
</feature>
<evidence type="ECO:0000313" key="5">
    <source>
        <dbReference type="Proteomes" id="UP000188145"/>
    </source>
</evidence>
<reference evidence="5" key="1">
    <citation type="submission" date="2017-02" db="EMBL/GenBank/DDBJ databases">
        <title>Tessaracoccus aquaemaris sp. nov., isolated from the intestine of a Korean rockfish, Sebastes schlegelii, in a marine aquaculture pond.</title>
        <authorList>
            <person name="Tak E.J."/>
            <person name="Bae J.-W."/>
        </authorList>
    </citation>
    <scope>NUCLEOTIDE SEQUENCE [LARGE SCALE GENOMIC DNA]</scope>
    <source>
        <strain evidence="5">NSG39</strain>
    </source>
</reference>
<evidence type="ECO:0000256" key="2">
    <source>
        <dbReference type="PROSITE-ProRule" id="PRU00703"/>
    </source>
</evidence>
<keyword evidence="5" id="KW-1185">Reference proteome</keyword>
<sequence length="137" mass="13664">MTTAKDLMTSPAETLAPDATLADAARALANLGIGSMPVADGDTIVGVVTDRDIVVSGIAAGLDVNTATVADIATTDVVTVGVDDSAEAVAAALAEHQIRRVPVVDGGILVGVISQADVARDLDAADTGEVVKEISKD</sequence>
<dbReference type="AlphaFoldDB" id="A0A1Q2CQJ9"/>
<dbReference type="PANTHER" id="PTHR43080">
    <property type="entry name" value="CBS DOMAIN-CONTAINING PROTEIN CBSX3, MITOCHONDRIAL"/>
    <property type="match status" value="1"/>
</dbReference>
<dbReference type="PROSITE" id="PS51371">
    <property type="entry name" value="CBS"/>
    <property type="match status" value="2"/>
</dbReference>
<dbReference type="KEGG" id="tes:BW730_13655"/>
<name>A0A1Q2CQJ9_9ACTN</name>
<dbReference type="OrthoDB" id="9789996at2"/>